<dbReference type="PIRSF" id="PIRSF004761">
    <property type="entry name" value="Hydrgn_mat_HypA"/>
    <property type="match status" value="1"/>
</dbReference>
<feature type="binding site" evidence="4">
    <location>
        <position position="2"/>
    </location>
    <ligand>
        <name>Ni(2+)</name>
        <dbReference type="ChEBI" id="CHEBI:49786"/>
    </ligand>
</feature>
<dbReference type="InterPro" id="IPR000688">
    <property type="entry name" value="HypA/HybF"/>
</dbReference>
<protein>
    <recommendedName>
        <fullName evidence="4">Hydrogenase maturation factor HypA</fullName>
    </recommendedName>
</protein>
<dbReference type="NCBIfam" id="TIGR00100">
    <property type="entry name" value="hypA"/>
    <property type="match status" value="1"/>
</dbReference>
<keyword evidence="2 4" id="KW-0479">Metal-binding</keyword>
<gene>
    <name evidence="4 5" type="primary">hypA</name>
    <name evidence="5" type="ordered locus">OCA5_pHCG300550</name>
</gene>
<dbReference type="Gene3D" id="3.30.2320.80">
    <property type="match status" value="1"/>
</dbReference>
<reference evidence="5 6" key="1">
    <citation type="journal article" date="2003" name="Gene">
        <title>Complete nucleotide sequence of the circular megaplasmid pHCG3 of Oligotropha carboxidovorans: function in the chemolithoautotrophic utilization of CO, H(2) and CO(2).</title>
        <authorList>
            <person name="Fuhrmann S."/>
            <person name="Ferner M."/>
            <person name="Jeffke T."/>
            <person name="Henne A."/>
            <person name="Gottschalk G."/>
            <person name="Meyer O."/>
        </authorList>
    </citation>
    <scope>NUCLEOTIDE SEQUENCE [LARGE SCALE GENOMIC DNA]</scope>
    <source>
        <strain evidence="6">ATCC 49405 / DSM 1227 / KCTC 32145 / OM5</strain>
        <plasmid evidence="5">pHCG3</plasmid>
    </source>
</reference>
<keyword evidence="6" id="KW-1185">Reference proteome</keyword>
<dbReference type="PATRIC" id="fig|504832.7.peg.3630"/>
<evidence type="ECO:0000256" key="4">
    <source>
        <dbReference type="HAMAP-Rule" id="MF_00213"/>
    </source>
</evidence>
<reference evidence="5 6" key="2">
    <citation type="journal article" date="2011" name="J. Bacteriol.">
        <title>Complete genome sequences of the chemolithoautotrophic Oligotropha carboxidovorans strains OM4 and OM5.</title>
        <authorList>
            <person name="Volland S."/>
            <person name="Rachinger M."/>
            <person name="Strittmatter A."/>
            <person name="Daniel R."/>
            <person name="Gottschalk G."/>
            <person name="Meyer O."/>
        </authorList>
    </citation>
    <scope>NUCLEOTIDE SEQUENCE [LARGE SCALE GENOMIC DNA]</scope>
    <source>
        <strain evidence="6">ATCC 49405 / DSM 1227 / KCTC 32145 / OM5</strain>
        <plasmid evidence="5">pHCG3</plasmid>
    </source>
</reference>
<dbReference type="GO" id="GO:0051604">
    <property type="term" value="P:protein maturation"/>
    <property type="evidence" value="ECO:0007669"/>
    <property type="project" value="InterPro"/>
</dbReference>
<evidence type="ECO:0000256" key="3">
    <source>
        <dbReference type="ARBA" id="ARBA00022833"/>
    </source>
</evidence>
<dbReference type="GO" id="GO:0016530">
    <property type="term" value="F:metallochaperone activity"/>
    <property type="evidence" value="ECO:0007669"/>
    <property type="project" value="UniProtKB-ARBA"/>
</dbReference>
<evidence type="ECO:0000313" key="6">
    <source>
        <dbReference type="Proteomes" id="UP000007730"/>
    </source>
</evidence>
<dbReference type="HAMAP" id="MF_00213">
    <property type="entry name" value="HypA_HybF"/>
    <property type="match status" value="1"/>
</dbReference>
<dbReference type="RefSeq" id="WP_013913753.1">
    <property type="nucleotide sequence ID" value="NC_015689.1"/>
</dbReference>
<feature type="binding site" evidence="4">
    <location>
        <position position="76"/>
    </location>
    <ligand>
        <name>Zn(2+)</name>
        <dbReference type="ChEBI" id="CHEBI:29105"/>
    </ligand>
</feature>
<dbReference type="Proteomes" id="UP000007730">
    <property type="component" value="Plasmid pHCG3"/>
</dbReference>
<name>F8C119_AFIC5</name>
<evidence type="ECO:0000313" key="5">
    <source>
        <dbReference type="EMBL" id="AEI08129.1"/>
    </source>
</evidence>
<comment type="similarity">
    <text evidence="4">Belongs to the HypA/HybF family.</text>
</comment>
<feature type="binding site" evidence="4">
    <location>
        <position position="92"/>
    </location>
    <ligand>
        <name>Zn(2+)</name>
        <dbReference type="ChEBI" id="CHEBI:29105"/>
    </ligand>
</feature>
<feature type="binding site" evidence="4">
    <location>
        <position position="89"/>
    </location>
    <ligand>
        <name>Zn(2+)</name>
        <dbReference type="ChEBI" id="CHEBI:29105"/>
    </ligand>
</feature>
<keyword evidence="5" id="KW-0614">Plasmid</keyword>
<dbReference type="PANTHER" id="PTHR34535:SF3">
    <property type="entry name" value="HYDROGENASE MATURATION FACTOR HYPA"/>
    <property type="match status" value="1"/>
</dbReference>
<evidence type="ECO:0000256" key="1">
    <source>
        <dbReference type="ARBA" id="ARBA00022596"/>
    </source>
</evidence>
<dbReference type="OrthoDB" id="288014at2"/>
<dbReference type="GO" id="GO:0016151">
    <property type="term" value="F:nickel cation binding"/>
    <property type="evidence" value="ECO:0007669"/>
    <property type="project" value="UniProtKB-UniRule"/>
</dbReference>
<organism evidence="5 6">
    <name type="scientific">Afipia carboxidovorans (strain ATCC 49405 / DSM 1227 / KCTC 32145 / OM5)</name>
    <name type="common">Oligotropha carboxidovorans</name>
    <dbReference type="NCBI Taxonomy" id="504832"/>
    <lineage>
        <taxon>Bacteria</taxon>
        <taxon>Pseudomonadati</taxon>
        <taxon>Pseudomonadota</taxon>
        <taxon>Alphaproteobacteria</taxon>
        <taxon>Hyphomicrobiales</taxon>
        <taxon>Nitrobacteraceae</taxon>
        <taxon>Afipia</taxon>
    </lineage>
</organism>
<dbReference type="GO" id="GO:0008270">
    <property type="term" value="F:zinc ion binding"/>
    <property type="evidence" value="ECO:0007669"/>
    <property type="project" value="UniProtKB-UniRule"/>
</dbReference>
<dbReference type="HOGENOM" id="CLU_126929_0_0_5"/>
<comment type="function">
    <text evidence="4">Involved in the maturation of [NiFe] hydrogenases. Required for nickel insertion into the metal center of the hydrogenase.</text>
</comment>
<feature type="binding site" evidence="4">
    <location>
        <position position="73"/>
    </location>
    <ligand>
        <name>Zn(2+)</name>
        <dbReference type="ChEBI" id="CHEBI:29105"/>
    </ligand>
</feature>
<keyword evidence="3 4" id="KW-0862">Zinc</keyword>
<accession>F8C119</accession>
<dbReference type="EMBL" id="CP002827">
    <property type="protein sequence ID" value="AEI08129.1"/>
    <property type="molecule type" value="Genomic_DNA"/>
</dbReference>
<dbReference type="NCBIfam" id="NF009046">
    <property type="entry name" value="PRK12380.1"/>
    <property type="match status" value="1"/>
</dbReference>
<proteinExistence type="inferred from homology"/>
<dbReference type="FunFam" id="3.30.2320.80:FF:000001">
    <property type="entry name" value="Hydrogenase maturation factor HypA"/>
    <property type="match status" value="1"/>
</dbReference>
<geneLocation type="plasmid" evidence="5 6">
    <name>pHCG3</name>
</geneLocation>
<dbReference type="PANTHER" id="PTHR34535">
    <property type="entry name" value="HYDROGENASE MATURATION FACTOR HYPA"/>
    <property type="match status" value="1"/>
</dbReference>
<dbReference type="Pfam" id="PF01155">
    <property type="entry name" value="HypA"/>
    <property type="match status" value="1"/>
</dbReference>
<evidence type="ECO:0000256" key="2">
    <source>
        <dbReference type="ARBA" id="ARBA00022723"/>
    </source>
</evidence>
<dbReference type="KEGG" id="ocg:OCA5_pHCG300550"/>
<sequence>MHEMSICQSLVGLIADEASRSQFTRVTRVRLEIGCFAGVEPQALLFGFDVTARGTVAEGAALDIIGLPGRAWCFDCNESIEIDHQAASCPHCEGGRLRVTGGEELRIKDLEVI</sequence>
<dbReference type="AlphaFoldDB" id="F8C119"/>
<keyword evidence="1 4" id="KW-0533">Nickel</keyword>